<dbReference type="AlphaFoldDB" id="A0A443IG50"/>
<name>A0A443IG50_9GAMM</name>
<proteinExistence type="predicted"/>
<dbReference type="Pfam" id="PF01408">
    <property type="entry name" value="GFO_IDH_MocA"/>
    <property type="match status" value="1"/>
</dbReference>
<protein>
    <recommendedName>
        <fullName evidence="1">Gfo/Idh/MocA-like oxidoreductase N-terminal domain-containing protein</fullName>
    </recommendedName>
</protein>
<comment type="caution">
    <text evidence="2">The sequence shown here is derived from an EMBL/GenBank/DDBJ whole genome shotgun (WGS) entry which is preliminary data.</text>
</comment>
<dbReference type="SUPFAM" id="SSF51735">
    <property type="entry name" value="NAD(P)-binding Rossmann-fold domains"/>
    <property type="match status" value="1"/>
</dbReference>
<keyword evidence="3" id="KW-1185">Reference proteome</keyword>
<reference evidence="2 3" key="1">
    <citation type="submission" date="2014-04" db="EMBL/GenBank/DDBJ databases">
        <title>Draft genome sequence of Pantoea beijingensis strain LMG 27579, an emerging pathogen to Pleurotus eryngii with potential industrial application.</title>
        <authorList>
            <person name="Xu F."/>
            <person name="Liu Y."/>
            <person name="Wang S."/>
            <person name="Yin Y."/>
            <person name="Ma Y."/>
            <person name="Zhao S."/>
            <person name="Rong C."/>
        </authorList>
    </citation>
    <scope>NUCLEOTIDE SEQUENCE [LARGE SCALE GENOMIC DNA]</scope>
    <source>
        <strain evidence="2 3">LMG 27579</strain>
    </source>
</reference>
<dbReference type="InterPro" id="IPR051450">
    <property type="entry name" value="Gfo/Idh/MocA_Oxidoreductases"/>
</dbReference>
<dbReference type="PANTHER" id="PTHR43377:SF1">
    <property type="entry name" value="BILIVERDIN REDUCTASE A"/>
    <property type="match status" value="1"/>
</dbReference>
<dbReference type="EMBL" id="JMEE01000004">
    <property type="protein sequence ID" value="RWR03036.1"/>
    <property type="molecule type" value="Genomic_DNA"/>
</dbReference>
<dbReference type="GO" id="GO:0000166">
    <property type="term" value="F:nucleotide binding"/>
    <property type="evidence" value="ECO:0007669"/>
    <property type="project" value="InterPro"/>
</dbReference>
<dbReference type="InterPro" id="IPR000683">
    <property type="entry name" value="Gfo/Idh/MocA-like_OxRdtase_N"/>
</dbReference>
<accession>A0A443IG50</accession>
<evidence type="ECO:0000313" key="2">
    <source>
        <dbReference type="EMBL" id="RWR03036.1"/>
    </source>
</evidence>
<sequence length="98" mass="10794">MLKTANMGCGKVGHFHAKAYQKLDNALFCAVSDRNLSPAQEFAKQYGVKAYDNISEIIKNEGINVAGFVPLTLYMKKSPLKPPTQVATFWTGNLSQAR</sequence>
<feature type="domain" description="Gfo/Idh/MocA-like oxidoreductase N-terminal" evidence="1">
    <location>
        <begin position="6"/>
        <end position="65"/>
    </location>
</feature>
<dbReference type="Proteomes" id="UP000288794">
    <property type="component" value="Unassembled WGS sequence"/>
</dbReference>
<dbReference type="PANTHER" id="PTHR43377">
    <property type="entry name" value="BILIVERDIN REDUCTASE A"/>
    <property type="match status" value="1"/>
</dbReference>
<evidence type="ECO:0000259" key="1">
    <source>
        <dbReference type="Pfam" id="PF01408"/>
    </source>
</evidence>
<organism evidence="2 3">
    <name type="scientific">[Pantoea] beijingensis</name>
    <dbReference type="NCBI Taxonomy" id="1324864"/>
    <lineage>
        <taxon>Bacteria</taxon>
        <taxon>Pseudomonadati</taxon>
        <taxon>Pseudomonadota</taxon>
        <taxon>Gammaproteobacteria</taxon>
        <taxon>Enterobacterales</taxon>
        <taxon>Erwiniaceae</taxon>
        <taxon>Erwinia</taxon>
    </lineage>
</organism>
<dbReference type="Gene3D" id="3.40.50.720">
    <property type="entry name" value="NAD(P)-binding Rossmann-like Domain"/>
    <property type="match status" value="1"/>
</dbReference>
<gene>
    <name evidence="2" type="ORF">ED28_04345</name>
</gene>
<evidence type="ECO:0000313" key="3">
    <source>
        <dbReference type="Proteomes" id="UP000288794"/>
    </source>
</evidence>
<dbReference type="InterPro" id="IPR036291">
    <property type="entry name" value="NAD(P)-bd_dom_sf"/>
</dbReference>